<comment type="caution">
    <text evidence="2">The sequence shown here is derived from an EMBL/GenBank/DDBJ whole genome shotgun (WGS) entry which is preliminary data.</text>
</comment>
<dbReference type="Pfam" id="PF10109">
    <property type="entry name" value="Phage_TAC_7"/>
    <property type="match status" value="1"/>
</dbReference>
<dbReference type="Proteomes" id="UP000551563">
    <property type="component" value="Unassembled WGS sequence"/>
</dbReference>
<evidence type="ECO:0000256" key="1">
    <source>
        <dbReference type="SAM" id="MobiDB-lite"/>
    </source>
</evidence>
<protein>
    <submittedName>
        <fullName evidence="2">Phage tail assembly protein</fullName>
    </submittedName>
</protein>
<evidence type="ECO:0000313" key="3">
    <source>
        <dbReference type="Proteomes" id="UP000551563"/>
    </source>
</evidence>
<organism evidence="2 3">
    <name type="scientific">Brucella intermedia</name>
    <dbReference type="NCBI Taxonomy" id="94625"/>
    <lineage>
        <taxon>Bacteria</taxon>
        <taxon>Pseudomonadati</taxon>
        <taxon>Pseudomonadota</taxon>
        <taxon>Alphaproteobacteria</taxon>
        <taxon>Hyphomicrobiales</taxon>
        <taxon>Brucellaceae</taxon>
        <taxon>Brucella/Ochrobactrum group</taxon>
        <taxon>Brucella</taxon>
    </lineage>
</organism>
<reference evidence="2 3" key="1">
    <citation type="journal article" date="2020" name="Biotechnol. Biofuels">
        <title>New insights from the biogas microbiome by comprehensive genome-resolved metagenomics of nearly 1600 species originating from multiple anaerobic digesters.</title>
        <authorList>
            <person name="Campanaro S."/>
            <person name="Treu L."/>
            <person name="Rodriguez-R L.M."/>
            <person name="Kovalovszki A."/>
            <person name="Ziels R.M."/>
            <person name="Maus I."/>
            <person name="Zhu X."/>
            <person name="Kougias P.G."/>
            <person name="Basile A."/>
            <person name="Luo G."/>
            <person name="Schluter A."/>
            <person name="Konstantinidis K.T."/>
            <person name="Angelidaki I."/>
        </authorList>
    </citation>
    <scope>NUCLEOTIDE SEQUENCE [LARGE SCALE GENOMIC DNA]</scope>
    <source>
        <strain evidence="2">AS04akNAM_66</strain>
    </source>
</reference>
<proteinExistence type="predicted"/>
<dbReference type="EMBL" id="DUMN01000128">
    <property type="protein sequence ID" value="HHV66801.1"/>
    <property type="molecule type" value="Genomic_DNA"/>
</dbReference>
<dbReference type="AlphaFoldDB" id="A0A7V6TYD0"/>
<evidence type="ECO:0000313" key="2">
    <source>
        <dbReference type="EMBL" id="HHV66801.1"/>
    </source>
</evidence>
<accession>A0A7V6TYD0</accession>
<dbReference type="InterPro" id="IPR019289">
    <property type="entry name" value="Phage_tail_E/E"/>
</dbReference>
<gene>
    <name evidence="2" type="ORF">GXX48_04020</name>
</gene>
<name>A0A7V6TYD0_9HYPH</name>
<sequence length="102" mass="10808">MTKVTSVTVPLGYPVPYENGEVKELTFRRMKAKDALVAEGVESEALAGYLLFAALADVDVELIKELDIEDMETIGERIAPLMGKSGAGKPKPGTEPSPGATS</sequence>
<feature type="region of interest" description="Disordered" evidence="1">
    <location>
        <begin position="80"/>
        <end position="102"/>
    </location>
</feature>